<gene>
    <name evidence="2" type="ORF">ETAA8_16180</name>
</gene>
<dbReference type="InterPro" id="IPR029058">
    <property type="entry name" value="AB_hydrolase_fold"/>
</dbReference>
<dbReference type="RefSeq" id="WP_145087213.1">
    <property type="nucleotide sequence ID" value="NZ_CP036274.1"/>
</dbReference>
<organism evidence="2 3">
    <name type="scientific">Anatilimnocola aggregata</name>
    <dbReference type="NCBI Taxonomy" id="2528021"/>
    <lineage>
        <taxon>Bacteria</taxon>
        <taxon>Pseudomonadati</taxon>
        <taxon>Planctomycetota</taxon>
        <taxon>Planctomycetia</taxon>
        <taxon>Pirellulales</taxon>
        <taxon>Pirellulaceae</taxon>
        <taxon>Anatilimnocola</taxon>
    </lineage>
</organism>
<protein>
    <recommendedName>
        <fullName evidence="4">Feruloyl esterase</fullName>
    </recommendedName>
</protein>
<dbReference type="EMBL" id="CP036274">
    <property type="protein sequence ID" value="QDU26538.1"/>
    <property type="molecule type" value="Genomic_DNA"/>
</dbReference>
<evidence type="ECO:0000256" key="1">
    <source>
        <dbReference type="SAM" id="SignalP"/>
    </source>
</evidence>
<evidence type="ECO:0008006" key="4">
    <source>
        <dbReference type="Google" id="ProtNLM"/>
    </source>
</evidence>
<dbReference type="Proteomes" id="UP000315017">
    <property type="component" value="Chromosome"/>
</dbReference>
<keyword evidence="1" id="KW-0732">Signal</keyword>
<accession>A0A517Y8G0</accession>
<dbReference type="OrthoDB" id="236468at2"/>
<sequence length="397" mass="43358" precursor="true">MTRILLAILFTASAAVVGAEQTPNEDLTARVEYTLKTARTRDPVLGGPRDKVSVSVWIPDGVKTLRGGICNPFSKGDDVGKHWQAACRHWQFAYVQVDFDAVKKEEFTLLATGLTDLAKKSGHPELEHLPMCFTGMSRGGGMSMQLAELMPERTIAVAPVCLEVGPGSDATRRVPVMTVFGEKDGSQMEKLLTKLPAERKLEARYGIAVQWNRKHEFALANNLSFVFFDDVITRRLPKQTVADKPTPLADIPLADGSLGDLGTWGKDGKVPTIAAWKDFKGDPAAACWFPSQRSATVWQSFVGASKDVTIIEPPGLGDKQPFFFQSAKKPVKVKLTLGDGVNPAKVVLWDADQRLAEKTEGPWTFQVSLKPGIHALNATVEGGVRRTSRPHTIVVDE</sequence>
<dbReference type="AlphaFoldDB" id="A0A517Y8G0"/>
<evidence type="ECO:0000313" key="3">
    <source>
        <dbReference type="Proteomes" id="UP000315017"/>
    </source>
</evidence>
<dbReference type="KEGG" id="aagg:ETAA8_16180"/>
<keyword evidence="3" id="KW-1185">Reference proteome</keyword>
<proteinExistence type="predicted"/>
<feature type="chain" id="PRO_5022191403" description="Feruloyl esterase" evidence="1">
    <location>
        <begin position="20"/>
        <end position="397"/>
    </location>
</feature>
<feature type="signal peptide" evidence="1">
    <location>
        <begin position="1"/>
        <end position="19"/>
    </location>
</feature>
<dbReference type="Gene3D" id="3.40.50.1820">
    <property type="entry name" value="alpha/beta hydrolase"/>
    <property type="match status" value="1"/>
</dbReference>
<name>A0A517Y8G0_9BACT</name>
<evidence type="ECO:0000313" key="2">
    <source>
        <dbReference type="EMBL" id="QDU26538.1"/>
    </source>
</evidence>
<reference evidence="2 3" key="1">
    <citation type="submission" date="2019-02" db="EMBL/GenBank/DDBJ databases">
        <title>Deep-cultivation of Planctomycetes and their phenomic and genomic characterization uncovers novel biology.</title>
        <authorList>
            <person name="Wiegand S."/>
            <person name="Jogler M."/>
            <person name="Boedeker C."/>
            <person name="Pinto D."/>
            <person name="Vollmers J."/>
            <person name="Rivas-Marin E."/>
            <person name="Kohn T."/>
            <person name="Peeters S.H."/>
            <person name="Heuer A."/>
            <person name="Rast P."/>
            <person name="Oberbeckmann S."/>
            <person name="Bunk B."/>
            <person name="Jeske O."/>
            <person name="Meyerdierks A."/>
            <person name="Storesund J.E."/>
            <person name="Kallscheuer N."/>
            <person name="Luecker S."/>
            <person name="Lage O.M."/>
            <person name="Pohl T."/>
            <person name="Merkel B.J."/>
            <person name="Hornburger P."/>
            <person name="Mueller R.-W."/>
            <person name="Bruemmer F."/>
            <person name="Labrenz M."/>
            <person name="Spormann A.M."/>
            <person name="Op den Camp H."/>
            <person name="Overmann J."/>
            <person name="Amann R."/>
            <person name="Jetten M.S.M."/>
            <person name="Mascher T."/>
            <person name="Medema M.H."/>
            <person name="Devos D.P."/>
            <person name="Kaster A.-K."/>
            <person name="Ovreas L."/>
            <person name="Rohde M."/>
            <person name="Galperin M.Y."/>
            <person name="Jogler C."/>
        </authorList>
    </citation>
    <scope>NUCLEOTIDE SEQUENCE [LARGE SCALE GENOMIC DNA]</scope>
    <source>
        <strain evidence="2 3">ETA_A8</strain>
    </source>
</reference>
<dbReference type="SUPFAM" id="SSF53474">
    <property type="entry name" value="alpha/beta-Hydrolases"/>
    <property type="match status" value="1"/>
</dbReference>